<feature type="compositionally biased region" description="Polar residues" evidence="1">
    <location>
        <begin position="238"/>
        <end position="250"/>
    </location>
</feature>
<evidence type="ECO:0000313" key="4">
    <source>
        <dbReference type="Proteomes" id="UP001213000"/>
    </source>
</evidence>
<keyword evidence="2" id="KW-0472">Membrane</keyword>
<dbReference type="Proteomes" id="UP001213000">
    <property type="component" value="Unassembled WGS sequence"/>
</dbReference>
<keyword evidence="2" id="KW-1133">Transmembrane helix</keyword>
<feature type="compositionally biased region" description="Pro residues" evidence="1">
    <location>
        <begin position="318"/>
        <end position="331"/>
    </location>
</feature>
<feature type="compositionally biased region" description="Basic and acidic residues" evidence="1">
    <location>
        <begin position="578"/>
        <end position="590"/>
    </location>
</feature>
<evidence type="ECO:0000256" key="1">
    <source>
        <dbReference type="SAM" id="MobiDB-lite"/>
    </source>
</evidence>
<feature type="compositionally biased region" description="Polar residues" evidence="1">
    <location>
        <begin position="527"/>
        <end position="537"/>
    </location>
</feature>
<dbReference type="EMBL" id="JANIEX010001398">
    <property type="protein sequence ID" value="KAJ3558419.1"/>
    <property type="molecule type" value="Genomic_DNA"/>
</dbReference>
<feature type="compositionally biased region" description="Polar residues" evidence="1">
    <location>
        <begin position="501"/>
        <end position="516"/>
    </location>
</feature>
<organism evidence="3 4">
    <name type="scientific">Leucocoprinus birnbaumii</name>
    <dbReference type="NCBI Taxonomy" id="56174"/>
    <lineage>
        <taxon>Eukaryota</taxon>
        <taxon>Fungi</taxon>
        <taxon>Dikarya</taxon>
        <taxon>Basidiomycota</taxon>
        <taxon>Agaricomycotina</taxon>
        <taxon>Agaricomycetes</taxon>
        <taxon>Agaricomycetidae</taxon>
        <taxon>Agaricales</taxon>
        <taxon>Agaricineae</taxon>
        <taxon>Agaricaceae</taxon>
        <taxon>Leucocoprinus</taxon>
    </lineage>
</organism>
<feature type="compositionally biased region" description="Low complexity" evidence="1">
    <location>
        <begin position="280"/>
        <end position="291"/>
    </location>
</feature>
<name>A0AAD5VGG1_9AGAR</name>
<feature type="region of interest" description="Disordered" evidence="1">
    <location>
        <begin position="238"/>
        <end position="604"/>
    </location>
</feature>
<feature type="compositionally biased region" description="Basic and acidic residues" evidence="1">
    <location>
        <begin position="461"/>
        <end position="471"/>
    </location>
</feature>
<feature type="compositionally biased region" description="Low complexity" evidence="1">
    <location>
        <begin position="414"/>
        <end position="426"/>
    </location>
</feature>
<feature type="region of interest" description="Disordered" evidence="1">
    <location>
        <begin position="630"/>
        <end position="719"/>
    </location>
</feature>
<keyword evidence="4" id="KW-1185">Reference proteome</keyword>
<reference evidence="3" key="1">
    <citation type="submission" date="2022-07" db="EMBL/GenBank/DDBJ databases">
        <title>Genome Sequence of Leucocoprinus birnbaumii.</title>
        <authorList>
            <person name="Buettner E."/>
        </authorList>
    </citation>
    <scope>NUCLEOTIDE SEQUENCE</scope>
    <source>
        <strain evidence="3">VT141</strain>
    </source>
</reference>
<comment type="caution">
    <text evidence="3">The sequence shown here is derived from an EMBL/GenBank/DDBJ whole genome shotgun (WGS) entry which is preliminary data.</text>
</comment>
<feature type="compositionally biased region" description="Polar residues" evidence="1">
    <location>
        <begin position="358"/>
        <end position="371"/>
    </location>
</feature>
<protein>
    <submittedName>
        <fullName evidence="3">Uncharacterized protein</fullName>
    </submittedName>
</protein>
<evidence type="ECO:0000313" key="3">
    <source>
        <dbReference type="EMBL" id="KAJ3558419.1"/>
    </source>
</evidence>
<feature type="compositionally biased region" description="Pro residues" evidence="1">
    <location>
        <begin position="441"/>
        <end position="456"/>
    </location>
</feature>
<accession>A0AAD5VGG1</accession>
<feature type="compositionally biased region" description="Basic residues" evidence="1">
    <location>
        <begin position="709"/>
        <end position="719"/>
    </location>
</feature>
<gene>
    <name evidence="3" type="ORF">NP233_g11512</name>
</gene>
<dbReference type="AlphaFoldDB" id="A0AAD5VGG1"/>
<keyword evidence="2" id="KW-0812">Transmembrane</keyword>
<feature type="compositionally biased region" description="Polar residues" evidence="1">
    <location>
        <begin position="300"/>
        <end position="309"/>
    </location>
</feature>
<sequence>MRIIDAAELKPLSEFEYTQGNDPKFDYLSSQVPGLFLDLEIPENVSLLKVYGHRREGASSYGVCIDCKRNIGSFFTIDGHGVPSDSGPTCLFSLALEEQPPGHSLELHNAYDRQFSAHGTVAVSSVEYLTRDQGSLSAVDGHCDNHLTWPKQHHDTLFRRDNSSDTCGQTTQHGTLRRQMSLTIGLLATLIVIVVIIFLLGVYYFIRYRNKNRSLVLLQDPESKTSFDKRDLQLPSKIESQTLVPTTSVPSARDKDLLESSRLPPEGYSGGKRTTGVTIGATSSSFSTGEGTTKKPPNKPSSSEISPVISTMARFPNSQPPTSPPREPIPALPDDSPTRPSPTPIYQIYVNKGPSPASPHTDSPYASSPAQSRRPRVNHIITQPDTDALPQHSLDQGYGKTTLLPPVPRHLRNASTSDSSSASYDTRQPRRIRPPSKQLPSIPPPSPVFSPEPLPTSSPVRTRELTSRARTGDNGSNRNKPDRLTLTSTPLPMQMVREKSSQGSRPDPTSSPQRTRASPKPAYGTRSAENIRQQAQSRIPELRTSKSSPELEQPPPTQDVQRLRLGDVTLSSQKRHSIKPDRTSRADAIRTRRASRRTSRDKYQTPARVDVEFAAGLDFDENSAFVREVPRPPSAIGEDFRIQQARRARFQSHRPTGSEIGLSEDRTHETNEGLAGQNSRQPLPQPPPYEHTTQLSLPPRAVISPLSPVRRRALPKPPV</sequence>
<feature type="transmembrane region" description="Helical" evidence="2">
    <location>
        <begin position="182"/>
        <end position="206"/>
    </location>
</feature>
<proteinExistence type="predicted"/>
<evidence type="ECO:0000256" key="2">
    <source>
        <dbReference type="SAM" id="Phobius"/>
    </source>
</evidence>